<keyword evidence="3" id="KW-1185">Reference proteome</keyword>
<keyword evidence="1" id="KW-0812">Transmembrane</keyword>
<reference evidence="2" key="2">
    <citation type="submission" date="2023-05" db="EMBL/GenBank/DDBJ databases">
        <authorList>
            <consortium name="Lawrence Berkeley National Laboratory"/>
            <person name="Steindorff A."/>
            <person name="Hensen N."/>
            <person name="Bonometti L."/>
            <person name="Westerberg I."/>
            <person name="Brannstrom I.O."/>
            <person name="Guillou S."/>
            <person name="Cros-Aarteil S."/>
            <person name="Calhoun S."/>
            <person name="Haridas S."/>
            <person name="Kuo A."/>
            <person name="Mondo S."/>
            <person name="Pangilinan J."/>
            <person name="Riley R."/>
            <person name="Labutti K."/>
            <person name="Andreopoulos B."/>
            <person name="Lipzen A."/>
            <person name="Chen C."/>
            <person name="Yanf M."/>
            <person name="Daum C."/>
            <person name="Ng V."/>
            <person name="Clum A."/>
            <person name="Ohm R."/>
            <person name="Martin F."/>
            <person name="Silar P."/>
            <person name="Natvig D."/>
            <person name="Lalanne C."/>
            <person name="Gautier V."/>
            <person name="Ament-Velasquez S.L."/>
            <person name="Kruys A."/>
            <person name="Hutchinson M.I."/>
            <person name="Powell A.J."/>
            <person name="Barry K."/>
            <person name="Miller A.N."/>
            <person name="Grigoriev I.V."/>
            <person name="Debuchy R."/>
            <person name="Gladieux P."/>
            <person name="Thoren M.H."/>
            <person name="Johannesson H."/>
        </authorList>
    </citation>
    <scope>NUCLEOTIDE SEQUENCE</scope>
    <source>
        <strain evidence="2">CBS 538.74</strain>
    </source>
</reference>
<keyword evidence="1" id="KW-1133">Transmembrane helix</keyword>
<dbReference type="PANTHER" id="PTHR35394">
    <property type="entry name" value="DUF3176 DOMAIN-CONTAINING PROTEIN"/>
    <property type="match status" value="1"/>
</dbReference>
<accession>A0AAN6VBI5</accession>
<proteinExistence type="predicted"/>
<organism evidence="2 3">
    <name type="scientific">Chaetomidium leptoderma</name>
    <dbReference type="NCBI Taxonomy" id="669021"/>
    <lineage>
        <taxon>Eukaryota</taxon>
        <taxon>Fungi</taxon>
        <taxon>Dikarya</taxon>
        <taxon>Ascomycota</taxon>
        <taxon>Pezizomycotina</taxon>
        <taxon>Sordariomycetes</taxon>
        <taxon>Sordariomycetidae</taxon>
        <taxon>Sordariales</taxon>
        <taxon>Chaetomiaceae</taxon>
        <taxon>Chaetomidium</taxon>
    </lineage>
</organism>
<name>A0AAN6VBI5_9PEZI</name>
<keyword evidence="1" id="KW-0472">Membrane</keyword>
<evidence type="ECO:0000313" key="2">
    <source>
        <dbReference type="EMBL" id="KAK4148398.1"/>
    </source>
</evidence>
<dbReference type="Proteomes" id="UP001302745">
    <property type="component" value="Unassembled WGS sequence"/>
</dbReference>
<dbReference type="EMBL" id="MU857423">
    <property type="protein sequence ID" value="KAK4148398.1"/>
    <property type="molecule type" value="Genomic_DNA"/>
</dbReference>
<feature type="transmembrane region" description="Helical" evidence="1">
    <location>
        <begin position="20"/>
        <end position="39"/>
    </location>
</feature>
<gene>
    <name evidence="2" type="ORF">C8A00DRAFT_39042</name>
</gene>
<reference evidence="2" key="1">
    <citation type="journal article" date="2023" name="Mol. Phylogenet. Evol.">
        <title>Genome-scale phylogeny and comparative genomics of the fungal order Sordariales.</title>
        <authorList>
            <person name="Hensen N."/>
            <person name="Bonometti L."/>
            <person name="Westerberg I."/>
            <person name="Brannstrom I.O."/>
            <person name="Guillou S."/>
            <person name="Cros-Aarteil S."/>
            <person name="Calhoun S."/>
            <person name="Haridas S."/>
            <person name="Kuo A."/>
            <person name="Mondo S."/>
            <person name="Pangilinan J."/>
            <person name="Riley R."/>
            <person name="LaButti K."/>
            <person name="Andreopoulos B."/>
            <person name="Lipzen A."/>
            <person name="Chen C."/>
            <person name="Yan M."/>
            <person name="Daum C."/>
            <person name="Ng V."/>
            <person name="Clum A."/>
            <person name="Steindorff A."/>
            <person name="Ohm R.A."/>
            <person name="Martin F."/>
            <person name="Silar P."/>
            <person name="Natvig D.O."/>
            <person name="Lalanne C."/>
            <person name="Gautier V."/>
            <person name="Ament-Velasquez S.L."/>
            <person name="Kruys A."/>
            <person name="Hutchinson M.I."/>
            <person name="Powell A.J."/>
            <person name="Barry K."/>
            <person name="Miller A.N."/>
            <person name="Grigoriev I.V."/>
            <person name="Debuchy R."/>
            <person name="Gladieux P."/>
            <person name="Hiltunen Thoren M."/>
            <person name="Johannesson H."/>
        </authorList>
    </citation>
    <scope>NUCLEOTIDE SEQUENCE</scope>
    <source>
        <strain evidence="2">CBS 538.74</strain>
    </source>
</reference>
<sequence>MALFGYFMMGTYIRVEWPWFALPVAIWFLSLVTVLAAMWNSRGVPLWRDSALPLVLLYGENAETARGVQEAALSARAETVKVHLVGDEGSGLKILTKGDR</sequence>
<comment type="caution">
    <text evidence="2">The sequence shown here is derived from an EMBL/GenBank/DDBJ whole genome shotgun (WGS) entry which is preliminary data.</text>
</comment>
<evidence type="ECO:0000256" key="1">
    <source>
        <dbReference type="SAM" id="Phobius"/>
    </source>
</evidence>
<dbReference type="PANTHER" id="PTHR35394:SF5">
    <property type="entry name" value="DUF3176 DOMAIN-CONTAINING PROTEIN"/>
    <property type="match status" value="1"/>
</dbReference>
<dbReference type="AlphaFoldDB" id="A0AAN6VBI5"/>
<evidence type="ECO:0000313" key="3">
    <source>
        <dbReference type="Proteomes" id="UP001302745"/>
    </source>
</evidence>
<protein>
    <submittedName>
        <fullName evidence="2">Uncharacterized protein</fullName>
    </submittedName>
</protein>